<protein>
    <submittedName>
        <fullName evidence="1">Uncharacterized protein</fullName>
    </submittedName>
</protein>
<name>X1RV83_9ZZZZ</name>
<dbReference type="AlphaFoldDB" id="X1RV83"/>
<accession>X1RV83</accession>
<dbReference type="EMBL" id="BARW01008468">
    <property type="protein sequence ID" value="GAI84672.1"/>
    <property type="molecule type" value="Genomic_DNA"/>
</dbReference>
<organism evidence="1">
    <name type="scientific">marine sediment metagenome</name>
    <dbReference type="NCBI Taxonomy" id="412755"/>
    <lineage>
        <taxon>unclassified sequences</taxon>
        <taxon>metagenomes</taxon>
        <taxon>ecological metagenomes</taxon>
    </lineage>
</organism>
<proteinExistence type="predicted"/>
<gene>
    <name evidence="1" type="ORF">S12H4_17340</name>
</gene>
<comment type="caution">
    <text evidence="1">The sequence shown here is derived from an EMBL/GenBank/DDBJ whole genome shotgun (WGS) entry which is preliminary data.</text>
</comment>
<feature type="non-terminal residue" evidence="1">
    <location>
        <position position="1"/>
    </location>
</feature>
<reference evidence="1" key="1">
    <citation type="journal article" date="2014" name="Front. Microbiol.">
        <title>High frequency of phylogenetically diverse reductive dehalogenase-homologous genes in deep subseafloor sedimentary metagenomes.</title>
        <authorList>
            <person name="Kawai M."/>
            <person name="Futagami T."/>
            <person name="Toyoda A."/>
            <person name="Takaki Y."/>
            <person name="Nishi S."/>
            <person name="Hori S."/>
            <person name="Arai W."/>
            <person name="Tsubouchi T."/>
            <person name="Morono Y."/>
            <person name="Uchiyama I."/>
            <person name="Ito T."/>
            <person name="Fujiyama A."/>
            <person name="Inagaki F."/>
            <person name="Takami H."/>
        </authorList>
    </citation>
    <scope>NUCLEOTIDE SEQUENCE</scope>
    <source>
        <strain evidence="1">Expedition CK06-06</strain>
    </source>
</reference>
<evidence type="ECO:0000313" key="1">
    <source>
        <dbReference type="EMBL" id="GAI84672.1"/>
    </source>
</evidence>
<sequence length="226" mass="26469">LINIIRSNNKYEFIRVGALEAFQNACPDSTDVLKQLLEDIHVGTINDDDCRLRGMLLDKLYPDIIKPDEILHYLVNSPENVISRYFMFVHHDLVKRTPASDLPKLIDTVAISDPLNRCDSEEITNKHMWEGFIGKLLVKTITEYGNNCPASDLYRWLGLAVNKYGHVKIDREESEAVRSWFEKHPGRIFDLFEYWFSITAPDDLQKKERHFWERLHRVRSPITTCH</sequence>